<dbReference type="Pfam" id="PF01476">
    <property type="entry name" value="LysM"/>
    <property type="match status" value="1"/>
</dbReference>
<keyword evidence="1" id="KW-0677">Repeat</keyword>
<evidence type="ECO:0000256" key="5">
    <source>
        <dbReference type="SAM" id="SignalP"/>
    </source>
</evidence>
<comment type="caution">
    <text evidence="7">The sequence shown here is derived from an EMBL/GenBank/DDBJ whole genome shotgun (WGS) entry which is preliminary data.</text>
</comment>
<feature type="chain" id="PRO_5022663738" evidence="5">
    <location>
        <begin position="37"/>
        <end position="686"/>
    </location>
</feature>
<feature type="repeat" description="TPR" evidence="3">
    <location>
        <begin position="500"/>
        <end position="533"/>
    </location>
</feature>
<reference evidence="7 8" key="1">
    <citation type="submission" date="2019-08" db="EMBL/GenBank/DDBJ databases">
        <authorList>
            <person name="Seo Y.L."/>
        </authorList>
    </citation>
    <scope>NUCLEOTIDE SEQUENCE [LARGE SCALE GENOMIC DNA]</scope>
    <source>
        <strain evidence="7 8">MaA-C15</strain>
    </source>
</reference>
<dbReference type="Gene3D" id="1.25.40.10">
    <property type="entry name" value="Tetratricopeptide repeat domain"/>
    <property type="match status" value="4"/>
</dbReference>
<keyword evidence="8" id="KW-1185">Reference proteome</keyword>
<protein>
    <submittedName>
        <fullName evidence="7">Tetratricopeptide repeat protein</fullName>
    </submittedName>
</protein>
<evidence type="ECO:0000256" key="2">
    <source>
        <dbReference type="ARBA" id="ARBA00022803"/>
    </source>
</evidence>
<dbReference type="PANTHER" id="PTHR45586:SF1">
    <property type="entry name" value="LIPOPOLYSACCHARIDE ASSEMBLY PROTEIN B"/>
    <property type="match status" value="1"/>
</dbReference>
<feature type="domain" description="LysM" evidence="6">
    <location>
        <begin position="633"/>
        <end position="682"/>
    </location>
</feature>
<dbReference type="SUPFAM" id="SSF54106">
    <property type="entry name" value="LysM domain"/>
    <property type="match status" value="1"/>
</dbReference>
<feature type="repeat" description="TPR" evidence="3">
    <location>
        <begin position="393"/>
        <end position="426"/>
    </location>
</feature>
<dbReference type="SMART" id="SM00028">
    <property type="entry name" value="TPR"/>
    <property type="match status" value="8"/>
</dbReference>
<evidence type="ECO:0000313" key="7">
    <source>
        <dbReference type="EMBL" id="TYR31915.1"/>
    </source>
</evidence>
<evidence type="ECO:0000256" key="4">
    <source>
        <dbReference type="SAM" id="MobiDB-lite"/>
    </source>
</evidence>
<dbReference type="Pfam" id="PF13432">
    <property type="entry name" value="TPR_16"/>
    <property type="match status" value="2"/>
</dbReference>
<dbReference type="Proteomes" id="UP000323258">
    <property type="component" value="Unassembled WGS sequence"/>
</dbReference>
<dbReference type="InterPro" id="IPR036779">
    <property type="entry name" value="LysM_dom_sf"/>
</dbReference>
<dbReference type="SUPFAM" id="SSF48452">
    <property type="entry name" value="TPR-like"/>
    <property type="match status" value="2"/>
</dbReference>
<evidence type="ECO:0000256" key="1">
    <source>
        <dbReference type="ARBA" id="ARBA00022737"/>
    </source>
</evidence>
<accession>A0A5D4GXC1</accession>
<gene>
    <name evidence="7" type="ORF">FY036_12515</name>
</gene>
<evidence type="ECO:0000256" key="3">
    <source>
        <dbReference type="PROSITE-ProRule" id="PRU00339"/>
    </source>
</evidence>
<dbReference type="PANTHER" id="PTHR45586">
    <property type="entry name" value="TPR REPEAT-CONTAINING PROTEIN PA4667"/>
    <property type="match status" value="1"/>
</dbReference>
<keyword evidence="5" id="KW-0732">Signal</keyword>
<feature type="signal peptide" evidence="5">
    <location>
        <begin position="1"/>
        <end position="36"/>
    </location>
</feature>
<reference evidence="7 8" key="2">
    <citation type="submission" date="2019-09" db="EMBL/GenBank/DDBJ databases">
        <title>Mesorhizobium sp. MaA-C15 isolated from Microcystis aeruginosa.</title>
        <authorList>
            <person name="Jeong S.E."/>
            <person name="Jin H.M."/>
            <person name="Jeon C.O."/>
        </authorList>
    </citation>
    <scope>NUCLEOTIDE SEQUENCE [LARGE SCALE GENOMIC DNA]</scope>
    <source>
        <strain evidence="7 8">MaA-C15</strain>
    </source>
</reference>
<feature type="repeat" description="TPR" evidence="3">
    <location>
        <begin position="431"/>
        <end position="464"/>
    </location>
</feature>
<dbReference type="EMBL" id="VSZS01000063">
    <property type="protein sequence ID" value="TYR31915.1"/>
    <property type="molecule type" value="Genomic_DNA"/>
</dbReference>
<evidence type="ECO:0000259" key="6">
    <source>
        <dbReference type="PROSITE" id="PS51782"/>
    </source>
</evidence>
<dbReference type="Pfam" id="PF13181">
    <property type="entry name" value="TPR_8"/>
    <property type="match status" value="1"/>
</dbReference>
<dbReference type="InterPro" id="IPR019734">
    <property type="entry name" value="TPR_rpt"/>
</dbReference>
<feature type="region of interest" description="Disordered" evidence="4">
    <location>
        <begin position="568"/>
        <end position="599"/>
    </location>
</feature>
<dbReference type="Gene3D" id="3.10.350.10">
    <property type="entry name" value="LysM domain"/>
    <property type="match status" value="1"/>
</dbReference>
<dbReference type="CDD" id="cd00118">
    <property type="entry name" value="LysM"/>
    <property type="match status" value="1"/>
</dbReference>
<name>A0A5D4GXC1_9HYPH</name>
<dbReference type="PROSITE" id="PS51782">
    <property type="entry name" value="LYSM"/>
    <property type="match status" value="1"/>
</dbReference>
<organism evidence="7 8">
    <name type="scientific">Neoaquamicrobium microcysteis</name>
    <dbReference type="NCBI Taxonomy" id="2682781"/>
    <lineage>
        <taxon>Bacteria</taxon>
        <taxon>Pseudomonadati</taxon>
        <taxon>Pseudomonadota</taxon>
        <taxon>Alphaproteobacteria</taxon>
        <taxon>Hyphomicrobiales</taxon>
        <taxon>Phyllobacteriaceae</taxon>
        <taxon>Neoaquamicrobium</taxon>
    </lineage>
</organism>
<evidence type="ECO:0000313" key="8">
    <source>
        <dbReference type="Proteomes" id="UP000323258"/>
    </source>
</evidence>
<keyword evidence="2 3" id="KW-0802">TPR repeat</keyword>
<proteinExistence type="predicted"/>
<dbReference type="PROSITE" id="PS50005">
    <property type="entry name" value="TPR"/>
    <property type="match status" value="3"/>
</dbReference>
<dbReference type="AlphaFoldDB" id="A0A5D4GXC1"/>
<sequence length="686" mass="75265">MRRTEGREAMRLKNRRWIVAAGVATCIALGHGPALASQPNTTTQPDTVRVNSLSGAYLAARIAETDNDLDAAIAYYRRATAFDPDNQTLQQSLLLGLVSKGDFDAALPYAEKLKDAPEVERFSRVALAIDSIRNGRFEEAEEWLKLSLESDLDRLITGLMIAWTKLGAGDGEGALAFIDNLSGPDWYDLFVGYHRALIAEQAGNEQAAREAYEATATNVSGGGAAPEAYLRALEAYAGFLSRQGEDEAALEVLDQADEFASGRVTLEALREQMDAGADVAPLVPDAAAGAAEALLNLATALNRSGGESFVRLYLQYAVTLRPDSDAILVQLAGVAEQQGQAEIAISHYAKVPDASPMKHIAELQLGLNLADLERYGEAIEHLQIALAEDEDDMRAYLALGGVYARQENFRAAADLYERAVARMGEPTRAEWNIFYQRGIAYERLKEWDKAEPNFHKALELFPDQPQVLNYLGYSWVDMNRNLEEGLDMIQRAVNLRPSDGYIVDSLGWAFYRLGRFEDAVRELERAVGLMPADPILNDHLGDAYWRVGRKLEATFQWRHALALEPDDDVKEDAERKLAEGMPPVEQRAEAEEPEAEQETLQAGMVPMPDDPAGRASPAPEVETVSAGQPAQPATHLVQPGQSLWSIATEVLGDGNRYPELLDLNPDLRGDPGRIVPGYRLNLPPAN</sequence>
<dbReference type="OrthoDB" id="9766710at2"/>
<dbReference type="InterPro" id="IPR051012">
    <property type="entry name" value="CellSynth/LPSAsmb/PSIAsmb"/>
</dbReference>
<dbReference type="InterPro" id="IPR011990">
    <property type="entry name" value="TPR-like_helical_dom_sf"/>
</dbReference>
<dbReference type="InterPro" id="IPR018392">
    <property type="entry name" value="LysM"/>
</dbReference>
<dbReference type="Pfam" id="PF00515">
    <property type="entry name" value="TPR_1"/>
    <property type="match status" value="1"/>
</dbReference>